<gene>
    <name evidence="2" type="ORF">SAMN04489841_4376</name>
</gene>
<proteinExistence type="predicted"/>
<name>A0A1H9RH83_9EURY</name>
<organism evidence="2 3">
    <name type="scientific">Natrinema salaciae</name>
    <dbReference type="NCBI Taxonomy" id="1186196"/>
    <lineage>
        <taxon>Archaea</taxon>
        <taxon>Methanobacteriati</taxon>
        <taxon>Methanobacteriota</taxon>
        <taxon>Stenosarchaea group</taxon>
        <taxon>Halobacteria</taxon>
        <taxon>Halobacteriales</taxon>
        <taxon>Natrialbaceae</taxon>
        <taxon>Natrinema</taxon>
    </lineage>
</organism>
<evidence type="ECO:0000313" key="3">
    <source>
        <dbReference type="Proteomes" id="UP000199114"/>
    </source>
</evidence>
<evidence type="ECO:0000313" key="2">
    <source>
        <dbReference type="EMBL" id="SER71353.1"/>
    </source>
</evidence>
<dbReference type="Proteomes" id="UP000199114">
    <property type="component" value="Unassembled WGS sequence"/>
</dbReference>
<keyword evidence="3" id="KW-1185">Reference proteome</keyword>
<sequence>MGVRVGNHREWQYPTVDPEPDRHTQSAAFDAKGKCVEWDGYGPFEKNALETLEFRR</sequence>
<dbReference type="AlphaFoldDB" id="A0A1H9RH83"/>
<protein>
    <submittedName>
        <fullName evidence="2">Uncharacterized protein</fullName>
    </submittedName>
</protein>
<dbReference type="EMBL" id="FOFD01000007">
    <property type="protein sequence ID" value="SER71353.1"/>
    <property type="molecule type" value="Genomic_DNA"/>
</dbReference>
<accession>A0A1H9RH83</accession>
<evidence type="ECO:0000256" key="1">
    <source>
        <dbReference type="SAM" id="MobiDB-lite"/>
    </source>
</evidence>
<feature type="region of interest" description="Disordered" evidence="1">
    <location>
        <begin position="1"/>
        <end position="24"/>
    </location>
</feature>
<reference evidence="3" key="1">
    <citation type="submission" date="2016-10" db="EMBL/GenBank/DDBJ databases">
        <authorList>
            <person name="Varghese N."/>
            <person name="Submissions S."/>
        </authorList>
    </citation>
    <scope>NUCLEOTIDE SEQUENCE [LARGE SCALE GENOMIC DNA]</scope>
    <source>
        <strain evidence="3">DSM 25055</strain>
    </source>
</reference>